<dbReference type="InterPro" id="IPR011335">
    <property type="entry name" value="Restrct_endonuc-II-like"/>
</dbReference>
<organism evidence="3 4">
    <name type="scientific">Rhamnusium bicolor</name>
    <dbReference type="NCBI Taxonomy" id="1586634"/>
    <lineage>
        <taxon>Eukaryota</taxon>
        <taxon>Metazoa</taxon>
        <taxon>Ecdysozoa</taxon>
        <taxon>Arthropoda</taxon>
        <taxon>Hexapoda</taxon>
        <taxon>Insecta</taxon>
        <taxon>Pterygota</taxon>
        <taxon>Neoptera</taxon>
        <taxon>Endopterygota</taxon>
        <taxon>Coleoptera</taxon>
        <taxon>Polyphaga</taxon>
        <taxon>Cucujiformia</taxon>
        <taxon>Chrysomeloidea</taxon>
        <taxon>Cerambycidae</taxon>
        <taxon>Lepturinae</taxon>
        <taxon>Rhagiini</taxon>
        <taxon>Rhamnusium</taxon>
    </lineage>
</organism>
<dbReference type="InterPro" id="IPR007527">
    <property type="entry name" value="Znf_SWIM"/>
</dbReference>
<dbReference type="Proteomes" id="UP001162156">
    <property type="component" value="Unassembled WGS sequence"/>
</dbReference>
<proteinExistence type="predicted"/>
<dbReference type="SUPFAM" id="SSF52980">
    <property type="entry name" value="Restriction endonuclease-like"/>
    <property type="match status" value="1"/>
</dbReference>
<evidence type="ECO:0000313" key="3">
    <source>
        <dbReference type="EMBL" id="KAJ8933350.1"/>
    </source>
</evidence>
<gene>
    <name evidence="3" type="ORF">NQ314_014064</name>
</gene>
<protein>
    <recommendedName>
        <fullName evidence="2">SWIM-type domain-containing protein</fullName>
    </recommendedName>
</protein>
<dbReference type="GO" id="GO:0008270">
    <property type="term" value="F:zinc ion binding"/>
    <property type="evidence" value="ECO:0007669"/>
    <property type="project" value="UniProtKB-KW"/>
</dbReference>
<name>A0AAV8X3I8_9CUCU</name>
<sequence>MRPIRAAVACSDKDYKDIIEKDNVWKEIVSHIEGKSGKYKQIATFKSHIKNISNYVLETTLSCQSTLPSATKKSLKLSLTSNPSVFTNPPPLAKGIIFPLPSSINQCKQFPIGRGENSYSSGNVIKMSFDPSITPVLLTGEVRASMKGRRYNVELFVDPEDGITDAKCTCPRGQVICHHMAALCVHAHHNVSVTDKAYAWNAPRKNSDMEKTKSLHEMFPPKEPNYCFIWLLQAEPKETLLLLVPQIENIVFSTEYIASENKVEYFKEKCMLSKENIKQIAEAARGQSSNENWLIARKHRLTASHFGVWGRENEAIAIETIKVATGMEVFPTEIWLEDFGYIGANPDGLVGKDALIIEVKCPFARRGTTQ</sequence>
<keyword evidence="1" id="KW-0863">Zinc-finger</keyword>
<keyword evidence="1" id="KW-0479">Metal-binding</keyword>
<dbReference type="PANTHER" id="PTHR39953">
    <property type="entry name" value="RE54151P"/>
    <property type="match status" value="1"/>
</dbReference>
<keyword evidence="1" id="KW-0862">Zinc</keyword>
<dbReference type="PROSITE" id="PS50966">
    <property type="entry name" value="ZF_SWIM"/>
    <property type="match status" value="1"/>
</dbReference>
<dbReference type="Gene3D" id="3.90.320.10">
    <property type="match status" value="1"/>
</dbReference>
<dbReference type="Pfam" id="PF09588">
    <property type="entry name" value="YqaJ"/>
    <property type="match status" value="1"/>
</dbReference>
<reference evidence="3" key="1">
    <citation type="journal article" date="2023" name="Insect Mol. Biol.">
        <title>Genome sequencing provides insights into the evolution of gene families encoding plant cell wall-degrading enzymes in longhorned beetles.</title>
        <authorList>
            <person name="Shin N.R."/>
            <person name="Okamura Y."/>
            <person name="Kirsch R."/>
            <person name="Pauchet Y."/>
        </authorList>
    </citation>
    <scope>NUCLEOTIDE SEQUENCE</scope>
    <source>
        <strain evidence="3">RBIC_L_NR</strain>
    </source>
</reference>
<accession>A0AAV8X3I8</accession>
<comment type="caution">
    <text evidence="3">The sequence shown here is derived from an EMBL/GenBank/DDBJ whole genome shotgun (WGS) entry which is preliminary data.</text>
</comment>
<dbReference type="PANTHER" id="PTHR39953:SF1">
    <property type="entry name" value="RE54151P"/>
    <property type="match status" value="1"/>
</dbReference>
<evidence type="ECO:0000313" key="4">
    <source>
        <dbReference type="Proteomes" id="UP001162156"/>
    </source>
</evidence>
<dbReference type="InterPro" id="IPR011604">
    <property type="entry name" value="PDDEXK-like_dom_sf"/>
</dbReference>
<keyword evidence="4" id="KW-1185">Reference proteome</keyword>
<feature type="domain" description="SWIM-type" evidence="2">
    <location>
        <begin position="151"/>
        <end position="188"/>
    </location>
</feature>
<evidence type="ECO:0000259" key="2">
    <source>
        <dbReference type="PROSITE" id="PS50966"/>
    </source>
</evidence>
<dbReference type="EMBL" id="JANEYF010003871">
    <property type="protein sequence ID" value="KAJ8933350.1"/>
    <property type="molecule type" value="Genomic_DNA"/>
</dbReference>
<dbReference type="AlphaFoldDB" id="A0AAV8X3I8"/>
<dbReference type="InterPro" id="IPR019080">
    <property type="entry name" value="YqaJ_viral_recombinase"/>
</dbReference>
<dbReference type="Pfam" id="PF04434">
    <property type="entry name" value="SWIM"/>
    <property type="match status" value="1"/>
</dbReference>
<dbReference type="GO" id="GO:0006281">
    <property type="term" value="P:DNA repair"/>
    <property type="evidence" value="ECO:0007669"/>
    <property type="project" value="UniProtKB-ARBA"/>
</dbReference>
<evidence type="ECO:0000256" key="1">
    <source>
        <dbReference type="PROSITE-ProRule" id="PRU00325"/>
    </source>
</evidence>